<reference evidence="7" key="1">
    <citation type="journal article" date="2022" name="bioRxiv">
        <title>Sequencing and chromosome-scale assembly of the giantPleurodeles waltlgenome.</title>
        <authorList>
            <person name="Brown T."/>
            <person name="Elewa A."/>
            <person name="Iarovenko S."/>
            <person name="Subramanian E."/>
            <person name="Araus A.J."/>
            <person name="Petzold A."/>
            <person name="Susuki M."/>
            <person name="Suzuki K.-i.T."/>
            <person name="Hayashi T."/>
            <person name="Toyoda A."/>
            <person name="Oliveira C."/>
            <person name="Osipova E."/>
            <person name="Leigh N.D."/>
            <person name="Simon A."/>
            <person name="Yun M.H."/>
        </authorList>
    </citation>
    <scope>NUCLEOTIDE SEQUENCE</scope>
    <source>
        <strain evidence="7">20211129_DDA</strain>
        <tissue evidence="7">Liver</tissue>
    </source>
</reference>
<dbReference type="PROSITE" id="PS51716">
    <property type="entry name" value="G_IRG"/>
    <property type="match status" value="1"/>
</dbReference>
<evidence type="ECO:0000259" key="6">
    <source>
        <dbReference type="PROSITE" id="PS51716"/>
    </source>
</evidence>
<dbReference type="EMBL" id="JANPWB010000011">
    <property type="protein sequence ID" value="KAJ1132659.1"/>
    <property type="molecule type" value="Genomic_DNA"/>
</dbReference>
<protein>
    <recommendedName>
        <fullName evidence="6">IRG-type G domain-containing protein</fullName>
    </recommendedName>
</protein>
<dbReference type="InterPro" id="IPR007743">
    <property type="entry name" value="Immunity-related_GTPase-like"/>
</dbReference>
<evidence type="ECO:0000256" key="4">
    <source>
        <dbReference type="ARBA" id="ARBA00023134"/>
    </source>
</evidence>
<feature type="compositionally biased region" description="Pro residues" evidence="5">
    <location>
        <begin position="68"/>
        <end position="79"/>
    </location>
</feature>
<dbReference type="Gene3D" id="3.40.50.300">
    <property type="entry name" value="P-loop containing nucleotide triphosphate hydrolases"/>
    <property type="match status" value="1"/>
</dbReference>
<dbReference type="Pfam" id="PF05049">
    <property type="entry name" value="IIGP"/>
    <property type="match status" value="1"/>
</dbReference>
<dbReference type="InterPro" id="IPR027417">
    <property type="entry name" value="P-loop_NTPase"/>
</dbReference>
<feature type="region of interest" description="Disordered" evidence="5">
    <location>
        <begin position="1"/>
        <end position="31"/>
    </location>
</feature>
<dbReference type="GO" id="GO:0016020">
    <property type="term" value="C:membrane"/>
    <property type="evidence" value="ECO:0007669"/>
    <property type="project" value="InterPro"/>
</dbReference>
<keyword evidence="3" id="KW-0378">Hydrolase</keyword>
<evidence type="ECO:0000313" key="8">
    <source>
        <dbReference type="Proteomes" id="UP001066276"/>
    </source>
</evidence>
<sequence length="579" mass="64244">MGPPPRQYPNQTSGPYLGPHYTQGSPRPPLSEALDAALHCALPKRCEELNSSSIATLGVAPHPRGSLPGPPPPSPPFPCPSRSQTRPPDRPPGKNPHLSSSLRTRRRARCDCRGNTSRGTARRVTGRQRLLFNQIHTAGLPEQSQGPPEPSRPSPFQRSFKTSTRTRSSMEIETIVDLEKWPVETQTDGQFNEDEELEDFPPDWKKGKLKDVATNVLEHLRNLENSSLDIAIAGESESDKSMFIRSFFGFGEEEDIQEGPTKEDKTIGLRSYRHPKYPKLTFWALPSISSIDLTTAAYLQRVDFSRYDVFITIMPQAFEEHHSQLVQELQTAGKKVFFVCTKVDVDLEAKSLRGTTYDKDSILQEIRESCTSAIEGEGLGKPRVYLLSCTHLGKYDFEKLAEDLGDELPSHKRHMFLLSLPNVSLTILEKKRTVLRKQIWKYATVSCAVSALPIPGLSVVCDIAILVRSLEGYCKAFGLDRTSLEQLAAKTKISVVDLRALIKSPLIQELSANLVANLLAKATGGGKMIAESVLRRLPIFGSLAAAGISFGTTYCMLKTNLDEISEDAHRVLKATLDQR</sequence>
<keyword evidence="4" id="KW-0342">GTP-binding</keyword>
<evidence type="ECO:0000256" key="1">
    <source>
        <dbReference type="ARBA" id="ARBA00005429"/>
    </source>
</evidence>
<dbReference type="FunFam" id="3.40.50.300:FF:000541">
    <property type="entry name" value="Immunity related GTPase M"/>
    <property type="match status" value="1"/>
</dbReference>
<organism evidence="7 8">
    <name type="scientific">Pleurodeles waltl</name>
    <name type="common">Iberian ribbed newt</name>
    <dbReference type="NCBI Taxonomy" id="8319"/>
    <lineage>
        <taxon>Eukaryota</taxon>
        <taxon>Metazoa</taxon>
        <taxon>Chordata</taxon>
        <taxon>Craniata</taxon>
        <taxon>Vertebrata</taxon>
        <taxon>Euteleostomi</taxon>
        <taxon>Amphibia</taxon>
        <taxon>Batrachia</taxon>
        <taxon>Caudata</taxon>
        <taxon>Salamandroidea</taxon>
        <taxon>Salamandridae</taxon>
        <taxon>Pleurodelinae</taxon>
        <taxon>Pleurodeles</taxon>
    </lineage>
</organism>
<evidence type="ECO:0000256" key="5">
    <source>
        <dbReference type="SAM" id="MobiDB-lite"/>
    </source>
</evidence>
<name>A0AAV7PXK7_PLEWA</name>
<proteinExistence type="inferred from homology"/>
<dbReference type="GO" id="GO:0005525">
    <property type="term" value="F:GTP binding"/>
    <property type="evidence" value="ECO:0007669"/>
    <property type="project" value="UniProtKB-KW"/>
</dbReference>
<dbReference type="PANTHER" id="PTHR32341:SF10">
    <property type="entry name" value="INTERFERON-INDUCIBLE GTPASE 5"/>
    <property type="match status" value="1"/>
</dbReference>
<accession>A0AAV7PXK7</accession>
<dbReference type="AlphaFoldDB" id="A0AAV7PXK7"/>
<feature type="compositionally biased region" description="Low complexity" evidence="5">
    <location>
        <begin position="158"/>
        <end position="169"/>
    </location>
</feature>
<feature type="region of interest" description="Disordered" evidence="5">
    <location>
        <begin position="57"/>
        <end position="169"/>
    </location>
</feature>
<feature type="domain" description="IRG-type G" evidence="6">
    <location>
        <begin position="226"/>
        <end position="407"/>
    </location>
</feature>
<keyword evidence="2" id="KW-0547">Nucleotide-binding</keyword>
<comment type="similarity">
    <text evidence="1">Belongs to the TRAFAC class dynamin-like GTPase superfamily. IRG family.</text>
</comment>
<dbReference type="GO" id="GO:0016787">
    <property type="term" value="F:hydrolase activity"/>
    <property type="evidence" value="ECO:0007669"/>
    <property type="project" value="UniProtKB-KW"/>
</dbReference>
<dbReference type="InterPro" id="IPR051515">
    <property type="entry name" value="IRG"/>
</dbReference>
<dbReference type="InterPro" id="IPR030385">
    <property type="entry name" value="G_IRG_dom"/>
</dbReference>
<evidence type="ECO:0000256" key="3">
    <source>
        <dbReference type="ARBA" id="ARBA00022801"/>
    </source>
</evidence>
<dbReference type="PANTHER" id="PTHR32341">
    <property type="entry name" value="INTERFERON-INDUCIBLE GTPASE"/>
    <property type="match status" value="1"/>
</dbReference>
<gene>
    <name evidence="7" type="ORF">NDU88_010966</name>
</gene>
<dbReference type="Proteomes" id="UP001066276">
    <property type="component" value="Chromosome 7"/>
</dbReference>
<comment type="caution">
    <text evidence="7">The sequence shown here is derived from an EMBL/GenBank/DDBJ whole genome shotgun (WGS) entry which is preliminary data.</text>
</comment>
<evidence type="ECO:0000313" key="7">
    <source>
        <dbReference type="EMBL" id="KAJ1132659.1"/>
    </source>
</evidence>
<dbReference type="SUPFAM" id="SSF52540">
    <property type="entry name" value="P-loop containing nucleoside triphosphate hydrolases"/>
    <property type="match status" value="1"/>
</dbReference>
<keyword evidence="8" id="KW-1185">Reference proteome</keyword>
<evidence type="ECO:0000256" key="2">
    <source>
        <dbReference type="ARBA" id="ARBA00022741"/>
    </source>
</evidence>